<evidence type="ECO:0000256" key="1">
    <source>
        <dbReference type="ARBA" id="ARBA00005534"/>
    </source>
</evidence>
<dbReference type="AlphaFoldDB" id="A0A381SBC6"/>
<evidence type="ECO:0008006" key="3">
    <source>
        <dbReference type="Google" id="ProtNLM"/>
    </source>
</evidence>
<comment type="similarity">
    <text evidence="1">Belongs to the UPF0047 family.</text>
</comment>
<proteinExistence type="inferred from homology"/>
<evidence type="ECO:0000313" key="2">
    <source>
        <dbReference type="EMBL" id="SVA00814.1"/>
    </source>
</evidence>
<name>A0A381SBC6_9ZZZZ</name>
<dbReference type="Gene3D" id="2.60.120.460">
    <property type="entry name" value="YjbQ-like"/>
    <property type="match status" value="1"/>
</dbReference>
<dbReference type="EMBL" id="UINC01002840">
    <property type="protein sequence ID" value="SVA00814.1"/>
    <property type="molecule type" value="Genomic_DNA"/>
</dbReference>
<dbReference type="InterPro" id="IPR001602">
    <property type="entry name" value="UPF0047_YjbQ-like"/>
</dbReference>
<dbReference type="PANTHER" id="PTHR30615:SF8">
    <property type="entry name" value="UPF0047 PROTEIN C4A8.02C"/>
    <property type="match status" value="1"/>
</dbReference>
<accession>A0A381SBC6</accession>
<sequence length="138" mass="14809">MVVTVQHRLETSGQGDAHDLTPVLTAALVDAGLVEGIATVAVVGSTAAITTLEFEPGVIRDLSEVCERFAPRAGDYAHHLRWGDDNGSSHVRAALFGPSVTIPFTDRSLTLGTWQQVTLVEFDTGPRQREVVIQLMGD</sequence>
<dbReference type="PIRSF" id="PIRSF004681">
    <property type="entry name" value="UCP004681"/>
    <property type="match status" value="1"/>
</dbReference>
<dbReference type="Pfam" id="PF01894">
    <property type="entry name" value="YjbQ"/>
    <property type="match status" value="1"/>
</dbReference>
<dbReference type="PANTHER" id="PTHR30615">
    <property type="entry name" value="UNCHARACTERIZED PROTEIN YJBQ-RELATED"/>
    <property type="match status" value="1"/>
</dbReference>
<organism evidence="2">
    <name type="scientific">marine metagenome</name>
    <dbReference type="NCBI Taxonomy" id="408172"/>
    <lineage>
        <taxon>unclassified sequences</taxon>
        <taxon>metagenomes</taxon>
        <taxon>ecological metagenomes</taxon>
    </lineage>
</organism>
<dbReference type="InterPro" id="IPR035917">
    <property type="entry name" value="YjbQ-like_sf"/>
</dbReference>
<gene>
    <name evidence="2" type="ORF">METZ01_LOCUS53668</name>
</gene>
<dbReference type="NCBIfam" id="TIGR00149">
    <property type="entry name" value="TIGR00149_YjbQ"/>
    <property type="match status" value="1"/>
</dbReference>
<reference evidence="2" key="1">
    <citation type="submission" date="2018-05" db="EMBL/GenBank/DDBJ databases">
        <authorList>
            <person name="Lanie J.A."/>
            <person name="Ng W.-L."/>
            <person name="Kazmierczak K.M."/>
            <person name="Andrzejewski T.M."/>
            <person name="Davidsen T.M."/>
            <person name="Wayne K.J."/>
            <person name="Tettelin H."/>
            <person name="Glass J.I."/>
            <person name="Rusch D."/>
            <person name="Podicherti R."/>
            <person name="Tsui H.-C.T."/>
            <person name="Winkler M.E."/>
        </authorList>
    </citation>
    <scope>NUCLEOTIDE SEQUENCE</scope>
</reference>
<protein>
    <recommendedName>
        <fullName evidence="3">Secondary thiamine-phosphate synthase enzyme</fullName>
    </recommendedName>
</protein>
<dbReference type="SUPFAM" id="SSF111038">
    <property type="entry name" value="YjbQ-like"/>
    <property type="match status" value="1"/>
</dbReference>